<dbReference type="RefSeq" id="WP_194447306.1">
    <property type="nucleotide sequence ID" value="NZ_CP063849.1"/>
</dbReference>
<dbReference type="Proteomes" id="UP000593892">
    <property type="component" value="Chromosome"/>
</dbReference>
<evidence type="ECO:0000256" key="1">
    <source>
        <dbReference type="ARBA" id="ARBA00022801"/>
    </source>
</evidence>
<proteinExistence type="predicted"/>
<evidence type="ECO:0000313" key="2">
    <source>
        <dbReference type="EMBL" id="QOY85636.1"/>
    </source>
</evidence>
<dbReference type="SUPFAM" id="SSF53187">
    <property type="entry name" value="Zn-dependent exopeptidases"/>
    <property type="match status" value="1"/>
</dbReference>
<protein>
    <submittedName>
        <fullName evidence="2">M20/M25/M40 family metallo-hydrolase</fullName>
    </submittedName>
</protein>
<organism evidence="2 3">
    <name type="scientific">Paludibaculum fermentans</name>
    <dbReference type="NCBI Taxonomy" id="1473598"/>
    <lineage>
        <taxon>Bacteria</taxon>
        <taxon>Pseudomonadati</taxon>
        <taxon>Acidobacteriota</taxon>
        <taxon>Terriglobia</taxon>
        <taxon>Bryobacterales</taxon>
        <taxon>Bryobacteraceae</taxon>
        <taxon>Paludibaculum</taxon>
    </lineage>
</organism>
<accession>A0A7S7NL42</accession>
<dbReference type="KEGG" id="pfer:IRI77_22755"/>
<dbReference type="AlphaFoldDB" id="A0A7S7NL42"/>
<dbReference type="EMBL" id="CP063849">
    <property type="protein sequence ID" value="QOY85636.1"/>
    <property type="molecule type" value="Genomic_DNA"/>
</dbReference>
<dbReference type="InterPro" id="IPR002933">
    <property type="entry name" value="Peptidase_M20"/>
</dbReference>
<keyword evidence="3" id="KW-1185">Reference proteome</keyword>
<dbReference type="GO" id="GO:0016787">
    <property type="term" value="F:hydrolase activity"/>
    <property type="evidence" value="ECO:0007669"/>
    <property type="project" value="UniProtKB-KW"/>
</dbReference>
<sequence>MTPALEQQLISYVSRNREALIGILADLVRCPSENTPPTGNEGNCQQYLFDALQQGGYQPELYAIDEVPGLHAHPIYHAGRDYNGRPNLVARRQGVGGGRSLILSGHIDTVPRGTQNWTADPFSGHVAGNRLYGRGSNDMKAGIASNLFVAQALSDLGIQLQGDLCIESVVDEEFGGVNGTLAARVAGITADAAVISEPSSLRVCAAQRGGRTAHITFHPPGDVIEQVTHFLVALREFAAIRRTASIHPLYADCQDAVPVSVTKIFTSPWGTGEPIGVPQECRLELFWQLMPGEEQAAVESQFEAWFEDVLSSAYNLYRRRPTLEYPIRWLPGSAISAEEPAVRELRSSAAKVLPAPPPVTGIEGPCDLYVFHEFGIPAVLWGACGTNGHGPDESVDLDSVVTATQALLLFVCQWCGVQEESQ</sequence>
<evidence type="ECO:0000313" key="3">
    <source>
        <dbReference type="Proteomes" id="UP000593892"/>
    </source>
</evidence>
<dbReference type="PANTHER" id="PTHR43808">
    <property type="entry name" value="ACETYLORNITHINE DEACETYLASE"/>
    <property type="match status" value="1"/>
</dbReference>
<dbReference type="Gene3D" id="3.30.70.360">
    <property type="match status" value="1"/>
</dbReference>
<name>A0A7S7NL42_PALFE</name>
<dbReference type="PANTHER" id="PTHR43808:SF25">
    <property type="entry name" value="PEPTIDASE M20 DIMERISATION DOMAIN-CONTAINING PROTEIN"/>
    <property type="match status" value="1"/>
</dbReference>
<keyword evidence="1 2" id="KW-0378">Hydrolase</keyword>
<gene>
    <name evidence="2" type="ORF">IRI77_22755</name>
</gene>
<dbReference type="Gene3D" id="3.40.630.10">
    <property type="entry name" value="Zn peptidases"/>
    <property type="match status" value="1"/>
</dbReference>
<dbReference type="InterPro" id="IPR050072">
    <property type="entry name" value="Peptidase_M20A"/>
</dbReference>
<dbReference type="Pfam" id="PF01546">
    <property type="entry name" value="Peptidase_M20"/>
    <property type="match status" value="1"/>
</dbReference>
<reference evidence="2 3" key="1">
    <citation type="submission" date="2020-10" db="EMBL/GenBank/DDBJ databases">
        <title>Complete genome sequence of Paludibaculum fermentans P105T, a facultatively anaerobic acidobacterium capable of dissimilatory Fe(III) reduction.</title>
        <authorList>
            <person name="Dedysh S.N."/>
            <person name="Beletsky A.V."/>
            <person name="Kulichevskaya I.S."/>
            <person name="Mardanov A.V."/>
            <person name="Ravin N.V."/>
        </authorList>
    </citation>
    <scope>NUCLEOTIDE SEQUENCE [LARGE SCALE GENOMIC DNA]</scope>
    <source>
        <strain evidence="2 3">P105</strain>
    </source>
</reference>